<sequence>MKKIFVFLALLIPLNTFAQTKTVSLEDLNKFGTFAARGINKSKSMADGIHYTTLEKGTQINKYAYSSGKKVATLFDIANIKDCPIQHIQDYEINSTNTKILVYTNQEMVYRRTFKANFFVYDIKRKEIKPLSEGDKQQAAEFSPDGEMVSFVKNNDVYIYKIKFDTETRVTKDGEFNKIINGVPDWVYEEEFEYNKATAWSPNSTELAYVRFDETNVKKFSFPVYKGSNPTHNEYALYPGEYNFKYPKAGEENAKVSVKVFHIKNRTTKTMKIEEGDYYLPRIKWTQEPGKLGILKLNRLQNQFDLLIANTATAIAQSVFTHRNDYYLDVEILNDLTFSNDGKYFIYVSEMDGYNHIHLYTMAGMKVRQLTKGEWDVTDFYGYDENKKLLYYQAAKVSSTQREVYAVSIDGKKDYKLTSKTGMHSADFSTGFKYFINTFSNTSTPPQYTLHTQSGKYIRTLQDNASLKETVSQFRISPKEFFTFTTSQGVELNGWMVKPLDFDTNNKYPVLMTQYSGPNSQEVLDEWSVGWEQYLASQGYLVACIDPRGTGARGEEFRKCTYMKLGQIESNDQIEGARYLGSLNYTDASRIGIWGWSYGGFMSCSCLSKANGIFKVGIAVAPVTNWRYYDSVYTERFMRKPQENPKGYDENSPINMADNLTGRLFIIHGMADDNVHFQNTVEYIEQLIQANKQFDMFAYPNRNHGIYGGNTRMHLYQMMSDYLKKNL</sequence>
<dbReference type="PANTHER" id="PTHR11731:SF193">
    <property type="entry name" value="DIPEPTIDYL PEPTIDASE 9"/>
    <property type="match status" value="1"/>
</dbReference>
<dbReference type="GO" id="GO:0006508">
    <property type="term" value="P:proteolysis"/>
    <property type="evidence" value="ECO:0007669"/>
    <property type="project" value="InterPro"/>
</dbReference>
<dbReference type="RefSeq" id="WP_301198785.1">
    <property type="nucleotide sequence ID" value="NZ_JAPDPI010000011.1"/>
</dbReference>
<keyword evidence="1" id="KW-0325">Glycoprotein</keyword>
<evidence type="ECO:0000313" key="5">
    <source>
        <dbReference type="EMBL" id="MCW3805414.1"/>
    </source>
</evidence>
<accession>A0AAE3MD12</accession>
<organism evidence="5 6">
    <name type="scientific">Plebeiibacterium marinum</name>
    <dbReference type="NCBI Taxonomy" id="2992111"/>
    <lineage>
        <taxon>Bacteria</taxon>
        <taxon>Pseudomonadati</taxon>
        <taxon>Bacteroidota</taxon>
        <taxon>Bacteroidia</taxon>
        <taxon>Marinilabiliales</taxon>
        <taxon>Marinilabiliaceae</taxon>
        <taxon>Plebeiibacterium</taxon>
    </lineage>
</organism>
<dbReference type="EMBL" id="JAPDPI010000011">
    <property type="protein sequence ID" value="MCW3805414.1"/>
    <property type="molecule type" value="Genomic_DNA"/>
</dbReference>
<evidence type="ECO:0000259" key="3">
    <source>
        <dbReference type="Pfam" id="PF00326"/>
    </source>
</evidence>
<dbReference type="InterPro" id="IPR002469">
    <property type="entry name" value="Peptidase_S9B_N"/>
</dbReference>
<dbReference type="Pfam" id="PF00930">
    <property type="entry name" value="DPPIV_N"/>
    <property type="match status" value="1"/>
</dbReference>
<feature type="signal peptide" evidence="2">
    <location>
        <begin position="1"/>
        <end position="18"/>
    </location>
</feature>
<dbReference type="FunFam" id="3.40.50.1820:FF:000003">
    <property type="entry name" value="Dipeptidyl peptidase 4"/>
    <property type="match status" value="1"/>
</dbReference>
<evidence type="ECO:0000256" key="2">
    <source>
        <dbReference type="SAM" id="SignalP"/>
    </source>
</evidence>
<evidence type="ECO:0000313" key="6">
    <source>
        <dbReference type="Proteomes" id="UP001207408"/>
    </source>
</evidence>
<dbReference type="Pfam" id="PF00326">
    <property type="entry name" value="Peptidase_S9"/>
    <property type="match status" value="1"/>
</dbReference>
<evidence type="ECO:0000259" key="4">
    <source>
        <dbReference type="Pfam" id="PF00930"/>
    </source>
</evidence>
<feature type="chain" id="PRO_5041925708" evidence="2">
    <location>
        <begin position="19"/>
        <end position="727"/>
    </location>
</feature>
<dbReference type="InterPro" id="IPR029058">
    <property type="entry name" value="AB_hydrolase_fold"/>
</dbReference>
<feature type="domain" description="Peptidase S9 prolyl oligopeptidase catalytic" evidence="3">
    <location>
        <begin position="527"/>
        <end position="727"/>
    </location>
</feature>
<feature type="domain" description="Dipeptidylpeptidase IV N-terminal" evidence="4">
    <location>
        <begin position="96"/>
        <end position="446"/>
    </location>
</feature>
<dbReference type="SUPFAM" id="SSF53474">
    <property type="entry name" value="alpha/beta-Hydrolases"/>
    <property type="match status" value="1"/>
</dbReference>
<dbReference type="InterPro" id="IPR050278">
    <property type="entry name" value="Serine_Prot_S9B/DPPIV"/>
</dbReference>
<keyword evidence="6" id="KW-1185">Reference proteome</keyword>
<dbReference type="InterPro" id="IPR001375">
    <property type="entry name" value="Peptidase_S9_cat"/>
</dbReference>
<dbReference type="Gene3D" id="2.140.10.30">
    <property type="entry name" value="Dipeptidylpeptidase IV, N-terminal domain"/>
    <property type="match status" value="1"/>
</dbReference>
<dbReference type="GO" id="GO:0008239">
    <property type="term" value="F:dipeptidyl-peptidase activity"/>
    <property type="evidence" value="ECO:0007669"/>
    <property type="project" value="TreeGrafter"/>
</dbReference>
<keyword evidence="2" id="KW-0732">Signal</keyword>
<reference evidence="5" key="1">
    <citation type="submission" date="2022-10" db="EMBL/GenBank/DDBJ databases">
        <authorList>
            <person name="Yu W.X."/>
        </authorList>
    </citation>
    <scope>NUCLEOTIDE SEQUENCE</scope>
    <source>
        <strain evidence="5">D04</strain>
    </source>
</reference>
<dbReference type="PANTHER" id="PTHR11731">
    <property type="entry name" value="PROTEASE FAMILY S9B,C DIPEPTIDYL-PEPTIDASE IV-RELATED"/>
    <property type="match status" value="1"/>
</dbReference>
<comment type="caution">
    <text evidence="5">The sequence shown here is derived from an EMBL/GenBank/DDBJ whole genome shotgun (WGS) entry which is preliminary data.</text>
</comment>
<dbReference type="Gene3D" id="3.40.50.1820">
    <property type="entry name" value="alpha/beta hydrolase"/>
    <property type="match status" value="1"/>
</dbReference>
<protein>
    <submittedName>
        <fullName evidence="5">S9 family peptidase</fullName>
    </submittedName>
</protein>
<name>A0AAE3MD12_9BACT</name>
<dbReference type="GO" id="GO:0008236">
    <property type="term" value="F:serine-type peptidase activity"/>
    <property type="evidence" value="ECO:0007669"/>
    <property type="project" value="InterPro"/>
</dbReference>
<gene>
    <name evidence="5" type="ORF">OM074_07225</name>
</gene>
<dbReference type="Proteomes" id="UP001207408">
    <property type="component" value="Unassembled WGS sequence"/>
</dbReference>
<dbReference type="AlphaFoldDB" id="A0AAE3MD12"/>
<proteinExistence type="predicted"/>
<evidence type="ECO:0000256" key="1">
    <source>
        <dbReference type="ARBA" id="ARBA00023180"/>
    </source>
</evidence>
<dbReference type="SUPFAM" id="SSF82171">
    <property type="entry name" value="DPP6 N-terminal domain-like"/>
    <property type="match status" value="1"/>
</dbReference>